<gene>
    <name evidence="1" type="ORF">MSG28_006478</name>
</gene>
<evidence type="ECO:0000313" key="1">
    <source>
        <dbReference type="EMBL" id="KAI8422713.1"/>
    </source>
</evidence>
<evidence type="ECO:0000313" key="2">
    <source>
        <dbReference type="Proteomes" id="UP001064048"/>
    </source>
</evidence>
<dbReference type="EMBL" id="CM046110">
    <property type="protein sequence ID" value="KAI8422713.1"/>
    <property type="molecule type" value="Genomic_DNA"/>
</dbReference>
<proteinExistence type="predicted"/>
<reference evidence="1 2" key="1">
    <citation type="journal article" date="2022" name="Genome Biol. Evol.">
        <title>The Spruce Budworm Genome: Reconstructing the Evolutionary History of Antifreeze Proteins.</title>
        <authorList>
            <person name="Beliveau C."/>
            <person name="Gagne P."/>
            <person name="Picq S."/>
            <person name="Vernygora O."/>
            <person name="Keeling C.I."/>
            <person name="Pinkney K."/>
            <person name="Doucet D."/>
            <person name="Wen F."/>
            <person name="Johnston J.S."/>
            <person name="Maaroufi H."/>
            <person name="Boyle B."/>
            <person name="Laroche J."/>
            <person name="Dewar K."/>
            <person name="Juretic N."/>
            <person name="Blackburn G."/>
            <person name="Nisole A."/>
            <person name="Brunet B."/>
            <person name="Brandao M."/>
            <person name="Lumley L."/>
            <person name="Duan J."/>
            <person name="Quan G."/>
            <person name="Lucarotti C.J."/>
            <person name="Roe A.D."/>
            <person name="Sperling F.A.H."/>
            <person name="Levesque R.C."/>
            <person name="Cusson M."/>
        </authorList>
    </citation>
    <scope>NUCLEOTIDE SEQUENCE [LARGE SCALE GENOMIC DNA]</scope>
    <source>
        <strain evidence="1">Glfc:IPQL:Cfum</strain>
    </source>
</reference>
<name>A0ACC0JF49_CHOFU</name>
<comment type="caution">
    <text evidence="1">The sequence shown here is derived from an EMBL/GenBank/DDBJ whole genome shotgun (WGS) entry which is preliminary data.</text>
</comment>
<organism evidence="1 2">
    <name type="scientific">Choristoneura fumiferana</name>
    <name type="common">Spruce budworm moth</name>
    <name type="synonym">Archips fumiferana</name>
    <dbReference type="NCBI Taxonomy" id="7141"/>
    <lineage>
        <taxon>Eukaryota</taxon>
        <taxon>Metazoa</taxon>
        <taxon>Ecdysozoa</taxon>
        <taxon>Arthropoda</taxon>
        <taxon>Hexapoda</taxon>
        <taxon>Insecta</taxon>
        <taxon>Pterygota</taxon>
        <taxon>Neoptera</taxon>
        <taxon>Endopterygota</taxon>
        <taxon>Lepidoptera</taxon>
        <taxon>Glossata</taxon>
        <taxon>Ditrysia</taxon>
        <taxon>Tortricoidea</taxon>
        <taxon>Tortricidae</taxon>
        <taxon>Tortricinae</taxon>
        <taxon>Choristoneura</taxon>
    </lineage>
</organism>
<keyword evidence="2" id="KW-1185">Reference proteome</keyword>
<protein>
    <submittedName>
        <fullName evidence="1">Uncharacterized protein</fullName>
    </submittedName>
</protein>
<dbReference type="Proteomes" id="UP001064048">
    <property type="component" value="Chromosome 10"/>
</dbReference>
<accession>A0ACC0JF49</accession>
<sequence>MNDNSPLAFDCPQLSGSGQAILHGEQMAVGAEKFWRPRIGKRSLGRPPMSQTDGLVKAADSLTSPPS</sequence>